<organism evidence="3">
    <name type="scientific">hydrothermal vent metagenome</name>
    <dbReference type="NCBI Taxonomy" id="652676"/>
    <lineage>
        <taxon>unclassified sequences</taxon>
        <taxon>metagenomes</taxon>
        <taxon>ecological metagenomes</taxon>
    </lineage>
</organism>
<dbReference type="CDD" id="cd01949">
    <property type="entry name" value="GGDEF"/>
    <property type="match status" value="1"/>
</dbReference>
<dbReference type="InterPro" id="IPR050469">
    <property type="entry name" value="Diguanylate_Cyclase"/>
</dbReference>
<dbReference type="AlphaFoldDB" id="A0A1W1CW93"/>
<dbReference type="InterPro" id="IPR011006">
    <property type="entry name" value="CheY-like_superfamily"/>
</dbReference>
<dbReference type="SUPFAM" id="SSF52172">
    <property type="entry name" value="CheY-like"/>
    <property type="match status" value="1"/>
</dbReference>
<dbReference type="Gene3D" id="3.40.50.2300">
    <property type="match status" value="1"/>
</dbReference>
<dbReference type="SUPFAM" id="SSF55073">
    <property type="entry name" value="Nucleotide cyclase"/>
    <property type="match status" value="1"/>
</dbReference>
<dbReference type="InterPro" id="IPR001789">
    <property type="entry name" value="Sig_transdc_resp-reg_receiver"/>
</dbReference>
<evidence type="ECO:0000259" key="1">
    <source>
        <dbReference type="PROSITE" id="PS50110"/>
    </source>
</evidence>
<dbReference type="EMBL" id="FPHF01000119">
    <property type="protein sequence ID" value="SFV69975.1"/>
    <property type="molecule type" value="Genomic_DNA"/>
</dbReference>
<dbReference type="PROSITE" id="PS50110">
    <property type="entry name" value="RESPONSE_REGULATORY"/>
    <property type="match status" value="1"/>
</dbReference>
<dbReference type="GO" id="GO:0000160">
    <property type="term" value="P:phosphorelay signal transduction system"/>
    <property type="evidence" value="ECO:0007669"/>
    <property type="project" value="InterPro"/>
</dbReference>
<dbReference type="GO" id="GO:0005886">
    <property type="term" value="C:plasma membrane"/>
    <property type="evidence" value="ECO:0007669"/>
    <property type="project" value="TreeGrafter"/>
</dbReference>
<name>A0A1W1CW93_9ZZZZ</name>
<proteinExistence type="predicted"/>
<dbReference type="Pfam" id="PF00072">
    <property type="entry name" value="Response_reg"/>
    <property type="match status" value="1"/>
</dbReference>
<dbReference type="PANTHER" id="PTHR45138:SF9">
    <property type="entry name" value="DIGUANYLATE CYCLASE DGCM-RELATED"/>
    <property type="match status" value="1"/>
</dbReference>
<gene>
    <name evidence="3" type="ORF">MNB_SM-4-594</name>
</gene>
<dbReference type="GO" id="GO:0043709">
    <property type="term" value="P:cell adhesion involved in single-species biofilm formation"/>
    <property type="evidence" value="ECO:0007669"/>
    <property type="project" value="TreeGrafter"/>
</dbReference>
<evidence type="ECO:0000259" key="2">
    <source>
        <dbReference type="PROSITE" id="PS50887"/>
    </source>
</evidence>
<feature type="domain" description="Response regulatory" evidence="1">
    <location>
        <begin position="94"/>
        <end position="213"/>
    </location>
</feature>
<protein>
    <submittedName>
        <fullName evidence="3">Uncharacterized protein</fullName>
    </submittedName>
</protein>
<dbReference type="SMART" id="SM00267">
    <property type="entry name" value="GGDEF"/>
    <property type="match status" value="1"/>
</dbReference>
<dbReference type="NCBIfam" id="TIGR00254">
    <property type="entry name" value="GGDEF"/>
    <property type="match status" value="1"/>
</dbReference>
<dbReference type="InterPro" id="IPR000160">
    <property type="entry name" value="GGDEF_dom"/>
</dbReference>
<dbReference type="Pfam" id="PF00990">
    <property type="entry name" value="GGDEF"/>
    <property type="match status" value="1"/>
</dbReference>
<feature type="domain" description="GGDEF" evidence="2">
    <location>
        <begin position="256"/>
        <end position="386"/>
    </location>
</feature>
<dbReference type="PANTHER" id="PTHR45138">
    <property type="entry name" value="REGULATORY COMPONENTS OF SENSORY TRANSDUCTION SYSTEM"/>
    <property type="match status" value="1"/>
</dbReference>
<dbReference type="InterPro" id="IPR029787">
    <property type="entry name" value="Nucleotide_cyclase"/>
</dbReference>
<reference evidence="3" key="1">
    <citation type="submission" date="2016-10" db="EMBL/GenBank/DDBJ databases">
        <authorList>
            <person name="de Groot N.N."/>
        </authorList>
    </citation>
    <scope>NUCLEOTIDE SEQUENCE</scope>
</reference>
<sequence length="386" mass="43565">MSTISAVNNLNQDIEDLLHYDLYIIRLDEKTNTIIEKLTDNDKYVIIITDYDNQDVREKILSYQVSDYVITNSEASADFVCKIIKRLSSNAEKTILIVDDSKLVLTQLSILLSSQNLNSVQCLDGELAWKHLTDMNAKKIDLVITDYEMPNMNGYELVKNIRTKYSFEELPVLVVSGSENTYMISRFLKVGANDYITKPSINEEFIGRINNSLLIASMFSKIKDMAMTDQLTGLHNRLYFYEAGVKILTNVTRAGQKSAIAMIDIDNFKSVNDTYGHEAGDKALIHVGNTMKKALRSSDVLVRFGGEEFVIILPNCSHSKAIKVMQKVCNLVANSPCHLENDIDLTITISIGITSKLKDVEEMIKTADEYMYEAKKSGKNRVFSQD</sequence>
<accession>A0A1W1CW93</accession>
<dbReference type="FunFam" id="3.30.70.270:FF:000001">
    <property type="entry name" value="Diguanylate cyclase domain protein"/>
    <property type="match status" value="1"/>
</dbReference>
<dbReference type="Gene3D" id="3.30.70.270">
    <property type="match status" value="1"/>
</dbReference>
<dbReference type="GO" id="GO:1902201">
    <property type="term" value="P:negative regulation of bacterial-type flagellum-dependent cell motility"/>
    <property type="evidence" value="ECO:0007669"/>
    <property type="project" value="TreeGrafter"/>
</dbReference>
<evidence type="ECO:0000313" key="3">
    <source>
        <dbReference type="EMBL" id="SFV69975.1"/>
    </source>
</evidence>
<dbReference type="SMART" id="SM00448">
    <property type="entry name" value="REC"/>
    <property type="match status" value="1"/>
</dbReference>
<dbReference type="GO" id="GO:0052621">
    <property type="term" value="F:diguanylate cyclase activity"/>
    <property type="evidence" value="ECO:0007669"/>
    <property type="project" value="TreeGrafter"/>
</dbReference>
<dbReference type="PROSITE" id="PS50887">
    <property type="entry name" value="GGDEF"/>
    <property type="match status" value="1"/>
</dbReference>
<dbReference type="InterPro" id="IPR043128">
    <property type="entry name" value="Rev_trsase/Diguanyl_cyclase"/>
</dbReference>